<feature type="region of interest" description="Disordered" evidence="1">
    <location>
        <begin position="1"/>
        <end position="33"/>
    </location>
</feature>
<reference evidence="2 3" key="1">
    <citation type="submission" date="2018-11" db="EMBL/GenBank/DDBJ databases">
        <authorList>
            <person name="Criscuolo A."/>
        </authorList>
    </citation>
    <scope>NUCLEOTIDE SEQUENCE [LARGE SCALE GENOMIC DNA]</scope>
    <source>
        <strain evidence="2">AT11b</strain>
    </source>
</reference>
<proteinExistence type="predicted"/>
<gene>
    <name evidence="2" type="ORF">PSET11_01148</name>
</gene>
<dbReference type="Proteomes" id="UP000280861">
    <property type="component" value="Unassembled WGS sequence"/>
</dbReference>
<accession>A0A3P5WVE8</accession>
<keyword evidence="3" id="KW-1185">Reference proteome</keyword>
<dbReference type="EMBL" id="UXAU01000018">
    <property type="protein sequence ID" value="VDC23050.1"/>
    <property type="molecule type" value="Genomic_DNA"/>
</dbReference>
<name>A0A3P5WVE8_9MICC</name>
<dbReference type="AlphaFoldDB" id="A0A3P5WVE8"/>
<sequence>MMGLQEGGKDAQGRNSAMEDSVQGHPTGQDALR</sequence>
<evidence type="ECO:0000313" key="3">
    <source>
        <dbReference type="Proteomes" id="UP000280861"/>
    </source>
</evidence>
<organism evidence="2 3">
    <name type="scientific">Arthrobacter ulcerisalmonis</name>
    <dbReference type="NCBI Taxonomy" id="2483813"/>
    <lineage>
        <taxon>Bacteria</taxon>
        <taxon>Bacillati</taxon>
        <taxon>Actinomycetota</taxon>
        <taxon>Actinomycetes</taxon>
        <taxon>Micrococcales</taxon>
        <taxon>Micrococcaceae</taxon>
        <taxon>Arthrobacter</taxon>
    </lineage>
</organism>
<evidence type="ECO:0000256" key="1">
    <source>
        <dbReference type="SAM" id="MobiDB-lite"/>
    </source>
</evidence>
<evidence type="ECO:0000313" key="2">
    <source>
        <dbReference type="EMBL" id="VDC23050.1"/>
    </source>
</evidence>
<protein>
    <submittedName>
        <fullName evidence="2">Uncharacterized protein</fullName>
    </submittedName>
</protein>